<feature type="domain" description="Methyltransferase type 11" evidence="8">
    <location>
        <begin position="67"/>
        <end position="165"/>
    </location>
</feature>
<evidence type="ECO:0000256" key="5">
    <source>
        <dbReference type="ARBA" id="ARBA00035674"/>
    </source>
</evidence>
<dbReference type="AlphaFoldDB" id="A0A9W4HSP4"/>
<evidence type="ECO:0000313" key="10">
    <source>
        <dbReference type="Proteomes" id="UP001153618"/>
    </source>
</evidence>
<dbReference type="GO" id="GO:0032259">
    <property type="term" value="P:methylation"/>
    <property type="evidence" value="ECO:0007669"/>
    <property type="project" value="UniProtKB-KW"/>
</dbReference>
<comment type="catalytic activity">
    <reaction evidence="6">
        <text>N,N-dimethylethanolamine phosphate + S-adenosyl-L-methionine = phosphocholine + S-adenosyl-L-homocysteine + H(+)</text>
        <dbReference type="Rhea" id="RHEA:25325"/>
        <dbReference type="ChEBI" id="CHEBI:15378"/>
        <dbReference type="ChEBI" id="CHEBI:57856"/>
        <dbReference type="ChEBI" id="CHEBI:58641"/>
        <dbReference type="ChEBI" id="CHEBI:59789"/>
        <dbReference type="ChEBI" id="CHEBI:295975"/>
        <dbReference type="EC" id="2.1.1.103"/>
    </reaction>
    <physiologicalReaction direction="left-to-right" evidence="6">
        <dbReference type="Rhea" id="RHEA:25326"/>
    </physiologicalReaction>
</comment>
<organism evidence="9 10">
    <name type="scientific">Penicillium olsonii</name>
    <dbReference type="NCBI Taxonomy" id="99116"/>
    <lineage>
        <taxon>Eukaryota</taxon>
        <taxon>Fungi</taxon>
        <taxon>Dikarya</taxon>
        <taxon>Ascomycota</taxon>
        <taxon>Pezizomycotina</taxon>
        <taxon>Eurotiomycetes</taxon>
        <taxon>Eurotiomycetidae</taxon>
        <taxon>Eurotiales</taxon>
        <taxon>Aspergillaceae</taxon>
        <taxon>Penicillium</taxon>
    </lineage>
</organism>
<evidence type="ECO:0000256" key="1">
    <source>
        <dbReference type="ARBA" id="ARBA00004969"/>
    </source>
</evidence>
<comment type="catalytic activity">
    <reaction evidence="7">
        <text>N-methylethanolamine phosphate + S-adenosyl-L-methionine = N,N-dimethylethanolamine phosphate + S-adenosyl-L-homocysteine + H(+)</text>
        <dbReference type="Rhea" id="RHEA:25321"/>
        <dbReference type="ChEBI" id="CHEBI:15378"/>
        <dbReference type="ChEBI" id="CHEBI:57781"/>
        <dbReference type="ChEBI" id="CHEBI:57856"/>
        <dbReference type="ChEBI" id="CHEBI:58641"/>
        <dbReference type="ChEBI" id="CHEBI:59789"/>
        <dbReference type="EC" id="2.1.1.103"/>
    </reaction>
    <physiologicalReaction direction="left-to-right" evidence="7">
        <dbReference type="Rhea" id="RHEA:25322"/>
    </physiologicalReaction>
</comment>
<evidence type="ECO:0000256" key="7">
    <source>
        <dbReference type="ARBA" id="ARBA00047841"/>
    </source>
</evidence>
<sequence>MAVEPTPAIVGAMYDCYSKIFADMLGGYIHLGYWEDPNKHETPEVVADRMTLKVGERLSPARGQRILDVGCGTGKTTVQIATTYDVHVTGITVSHHQIELAQAKYESGENPGEVRFEFANAMELPYPDVSFDGAYAIESFLHMNDRLRAMQHISRVLRPGSRLIIADLYLDRPCPESKAMALYYEMFKLVTLPTGDDLQNFLQLAGFKVLDFTDIRANILPSTKLLAESGKSVGGEEGQKFLELASGLEELKELGYALITAERI</sequence>
<name>A0A9W4HSP4_PENOL</name>
<dbReference type="Pfam" id="PF08241">
    <property type="entry name" value="Methyltransf_11"/>
    <property type="match status" value="1"/>
</dbReference>
<dbReference type="EMBL" id="CAJVOS010000026">
    <property type="protein sequence ID" value="CAG8114090.1"/>
    <property type="molecule type" value="Genomic_DNA"/>
</dbReference>
<evidence type="ECO:0000259" key="8">
    <source>
        <dbReference type="Pfam" id="PF08241"/>
    </source>
</evidence>
<proteinExistence type="predicted"/>
<keyword evidence="10" id="KW-1185">Reference proteome</keyword>
<dbReference type="EC" id="2.1.1.103" evidence="5"/>
<dbReference type="InterPro" id="IPR013216">
    <property type="entry name" value="Methyltransf_11"/>
</dbReference>
<dbReference type="PANTHER" id="PTHR44307:SF2">
    <property type="entry name" value="PHOSPHOETHANOLAMINE METHYLTRANSFERASE ISOFORM X1"/>
    <property type="match status" value="1"/>
</dbReference>
<protein>
    <recommendedName>
        <fullName evidence="5">phosphoethanolamine N-methyltransferase</fullName>
        <ecNumber evidence="5">2.1.1.103</ecNumber>
    </recommendedName>
</protein>
<evidence type="ECO:0000256" key="4">
    <source>
        <dbReference type="ARBA" id="ARBA00022679"/>
    </source>
</evidence>
<dbReference type="PANTHER" id="PTHR44307">
    <property type="entry name" value="PHOSPHOETHANOLAMINE METHYLTRANSFERASE"/>
    <property type="match status" value="1"/>
</dbReference>
<reference evidence="9" key="1">
    <citation type="submission" date="2021-07" db="EMBL/GenBank/DDBJ databases">
        <authorList>
            <person name="Branca A.L. A."/>
        </authorList>
    </citation>
    <scope>NUCLEOTIDE SEQUENCE</scope>
</reference>
<comment type="pathway">
    <text evidence="1">Phospholipid metabolism; phosphatidylcholine biosynthesis.</text>
</comment>
<dbReference type="Proteomes" id="UP001153618">
    <property type="component" value="Unassembled WGS sequence"/>
</dbReference>
<gene>
    <name evidence="9" type="ORF">POLS_LOCUS5040</name>
</gene>
<evidence type="ECO:0000256" key="3">
    <source>
        <dbReference type="ARBA" id="ARBA00022603"/>
    </source>
</evidence>
<comment type="caution">
    <text evidence="9">The sequence shown here is derived from an EMBL/GenBank/DDBJ whole genome shotgun (WGS) entry which is preliminary data.</text>
</comment>
<dbReference type="OrthoDB" id="10017101at2759"/>
<keyword evidence="4" id="KW-0808">Transferase</keyword>
<evidence type="ECO:0000256" key="2">
    <source>
        <dbReference type="ARBA" id="ARBA00005189"/>
    </source>
</evidence>
<dbReference type="Gene3D" id="3.40.50.150">
    <property type="entry name" value="Vaccinia Virus protein VP39"/>
    <property type="match status" value="1"/>
</dbReference>
<keyword evidence="3" id="KW-0489">Methyltransferase</keyword>
<accession>A0A9W4HSP4</accession>
<comment type="pathway">
    <text evidence="2">Lipid metabolism.</text>
</comment>
<dbReference type="GO" id="GO:0000234">
    <property type="term" value="F:phosphoethanolamine N-methyltransferase activity"/>
    <property type="evidence" value="ECO:0007669"/>
    <property type="project" value="UniProtKB-EC"/>
</dbReference>
<dbReference type="SUPFAM" id="SSF53335">
    <property type="entry name" value="S-adenosyl-L-methionine-dependent methyltransferases"/>
    <property type="match status" value="1"/>
</dbReference>
<evidence type="ECO:0000256" key="6">
    <source>
        <dbReference type="ARBA" id="ARBA00047619"/>
    </source>
</evidence>
<dbReference type="CDD" id="cd02440">
    <property type="entry name" value="AdoMet_MTases"/>
    <property type="match status" value="1"/>
</dbReference>
<dbReference type="InterPro" id="IPR029063">
    <property type="entry name" value="SAM-dependent_MTases_sf"/>
</dbReference>
<evidence type="ECO:0000313" key="9">
    <source>
        <dbReference type="EMBL" id="CAG8114090.1"/>
    </source>
</evidence>